<evidence type="ECO:0000313" key="2">
    <source>
        <dbReference type="EMBL" id="KAK9921900.1"/>
    </source>
</evidence>
<dbReference type="Proteomes" id="UP001457282">
    <property type="component" value="Unassembled WGS sequence"/>
</dbReference>
<evidence type="ECO:0000313" key="3">
    <source>
        <dbReference type="Proteomes" id="UP001457282"/>
    </source>
</evidence>
<keyword evidence="3" id="KW-1185">Reference proteome</keyword>
<feature type="compositionally biased region" description="Basic and acidic residues" evidence="1">
    <location>
        <begin position="54"/>
        <end position="65"/>
    </location>
</feature>
<evidence type="ECO:0000256" key="1">
    <source>
        <dbReference type="SAM" id="MobiDB-lite"/>
    </source>
</evidence>
<dbReference type="EMBL" id="JBEDUW010000006">
    <property type="protein sequence ID" value="KAK9921900.1"/>
    <property type="molecule type" value="Genomic_DNA"/>
</dbReference>
<reference evidence="2 3" key="1">
    <citation type="journal article" date="2023" name="G3 (Bethesda)">
        <title>A chromosome-length genome assembly and annotation of blackberry (Rubus argutus, cv. 'Hillquist').</title>
        <authorList>
            <person name="Bruna T."/>
            <person name="Aryal R."/>
            <person name="Dudchenko O."/>
            <person name="Sargent D.J."/>
            <person name="Mead D."/>
            <person name="Buti M."/>
            <person name="Cavallini A."/>
            <person name="Hytonen T."/>
            <person name="Andres J."/>
            <person name="Pham M."/>
            <person name="Weisz D."/>
            <person name="Mascagni F."/>
            <person name="Usai G."/>
            <person name="Natali L."/>
            <person name="Bassil N."/>
            <person name="Fernandez G.E."/>
            <person name="Lomsadze A."/>
            <person name="Armour M."/>
            <person name="Olukolu B."/>
            <person name="Poorten T."/>
            <person name="Britton C."/>
            <person name="Davik J."/>
            <person name="Ashrafi H."/>
            <person name="Aiden E.L."/>
            <person name="Borodovsky M."/>
            <person name="Worthington M."/>
        </authorList>
    </citation>
    <scope>NUCLEOTIDE SEQUENCE [LARGE SCALE GENOMIC DNA]</scope>
    <source>
        <strain evidence="2">PI 553951</strain>
    </source>
</reference>
<sequence length="95" mass="10403">MCSEFHALKPTAEHLCSAQRNRAPFTFSRELPSLTSHCCKAQFRPSSITTATPRRHESHQTKRPESLSLPSQARASSALTAAALTARLCSPLKPT</sequence>
<gene>
    <name evidence="2" type="ORF">M0R45_030393</name>
</gene>
<accession>A0AAW1WEY1</accession>
<comment type="caution">
    <text evidence="2">The sequence shown here is derived from an EMBL/GenBank/DDBJ whole genome shotgun (WGS) entry which is preliminary data.</text>
</comment>
<organism evidence="2 3">
    <name type="scientific">Rubus argutus</name>
    <name type="common">Southern blackberry</name>
    <dbReference type="NCBI Taxonomy" id="59490"/>
    <lineage>
        <taxon>Eukaryota</taxon>
        <taxon>Viridiplantae</taxon>
        <taxon>Streptophyta</taxon>
        <taxon>Embryophyta</taxon>
        <taxon>Tracheophyta</taxon>
        <taxon>Spermatophyta</taxon>
        <taxon>Magnoliopsida</taxon>
        <taxon>eudicotyledons</taxon>
        <taxon>Gunneridae</taxon>
        <taxon>Pentapetalae</taxon>
        <taxon>rosids</taxon>
        <taxon>fabids</taxon>
        <taxon>Rosales</taxon>
        <taxon>Rosaceae</taxon>
        <taxon>Rosoideae</taxon>
        <taxon>Rosoideae incertae sedis</taxon>
        <taxon>Rubus</taxon>
    </lineage>
</organism>
<protein>
    <submittedName>
        <fullName evidence="2">Uncharacterized protein</fullName>
    </submittedName>
</protein>
<name>A0AAW1WEY1_RUBAR</name>
<feature type="region of interest" description="Disordered" evidence="1">
    <location>
        <begin position="46"/>
        <end position="71"/>
    </location>
</feature>
<proteinExistence type="predicted"/>
<dbReference type="AlphaFoldDB" id="A0AAW1WEY1"/>